<organism evidence="6 7">
    <name type="scientific">Malus domestica</name>
    <name type="common">Apple</name>
    <name type="synonym">Pyrus malus</name>
    <dbReference type="NCBI Taxonomy" id="3750"/>
    <lineage>
        <taxon>Eukaryota</taxon>
        <taxon>Viridiplantae</taxon>
        <taxon>Streptophyta</taxon>
        <taxon>Embryophyta</taxon>
        <taxon>Tracheophyta</taxon>
        <taxon>Spermatophyta</taxon>
        <taxon>Magnoliopsida</taxon>
        <taxon>eudicotyledons</taxon>
        <taxon>Gunneridae</taxon>
        <taxon>Pentapetalae</taxon>
        <taxon>rosids</taxon>
        <taxon>fabids</taxon>
        <taxon>Rosales</taxon>
        <taxon>Rosaceae</taxon>
        <taxon>Amygdaloideae</taxon>
        <taxon>Maleae</taxon>
        <taxon>Malus</taxon>
    </lineage>
</organism>
<dbReference type="InterPro" id="IPR050295">
    <property type="entry name" value="Plant_2OG-oxidoreductases"/>
</dbReference>
<name>A0A498J0M5_MALDO</name>
<evidence type="ECO:0000256" key="1">
    <source>
        <dbReference type="ARBA" id="ARBA00022723"/>
    </source>
</evidence>
<keyword evidence="2" id="KW-0847">Vitamin C</keyword>
<keyword evidence="3" id="KW-0408">Iron</keyword>
<reference evidence="6 7" key="1">
    <citation type="submission" date="2018-10" db="EMBL/GenBank/DDBJ databases">
        <title>A high-quality apple genome assembly.</title>
        <authorList>
            <person name="Hu J."/>
        </authorList>
    </citation>
    <scope>NUCLEOTIDE SEQUENCE [LARGE SCALE GENOMIC DNA]</scope>
    <source>
        <strain evidence="7">cv. HFTH1</strain>
        <tissue evidence="6">Young leaf</tissue>
    </source>
</reference>
<evidence type="ECO:0000313" key="6">
    <source>
        <dbReference type="EMBL" id="RXH87343.1"/>
    </source>
</evidence>
<dbReference type="InterPro" id="IPR026992">
    <property type="entry name" value="DIOX_N"/>
</dbReference>
<keyword evidence="7" id="KW-1185">Reference proteome</keyword>
<feature type="compositionally biased region" description="Polar residues" evidence="4">
    <location>
        <begin position="47"/>
        <end position="58"/>
    </location>
</feature>
<evidence type="ECO:0000256" key="4">
    <source>
        <dbReference type="SAM" id="MobiDB-lite"/>
    </source>
</evidence>
<dbReference type="EMBL" id="RDQH01000336">
    <property type="protein sequence ID" value="RXH87343.1"/>
    <property type="molecule type" value="Genomic_DNA"/>
</dbReference>
<dbReference type="InterPro" id="IPR027443">
    <property type="entry name" value="IPNS-like_sf"/>
</dbReference>
<gene>
    <name evidence="6" type="ORF">DVH24_028843</name>
</gene>
<proteinExistence type="predicted"/>
<feature type="domain" description="Non-haem dioxygenase N-terminal" evidence="5">
    <location>
        <begin position="106"/>
        <end position="173"/>
    </location>
</feature>
<evidence type="ECO:0000259" key="5">
    <source>
        <dbReference type="Pfam" id="PF14226"/>
    </source>
</evidence>
<evidence type="ECO:0000313" key="7">
    <source>
        <dbReference type="Proteomes" id="UP000290289"/>
    </source>
</evidence>
<feature type="region of interest" description="Disordered" evidence="4">
    <location>
        <begin position="33"/>
        <end position="58"/>
    </location>
</feature>
<dbReference type="GO" id="GO:0031418">
    <property type="term" value="F:L-ascorbic acid binding"/>
    <property type="evidence" value="ECO:0007669"/>
    <property type="project" value="UniProtKB-KW"/>
</dbReference>
<protein>
    <recommendedName>
        <fullName evidence="5">Non-haem dioxygenase N-terminal domain-containing protein</fullName>
    </recommendedName>
</protein>
<evidence type="ECO:0000256" key="3">
    <source>
        <dbReference type="ARBA" id="ARBA00023004"/>
    </source>
</evidence>
<dbReference type="Pfam" id="PF14226">
    <property type="entry name" value="DIOX_N"/>
    <property type="match status" value="1"/>
</dbReference>
<comment type="caution">
    <text evidence="6">The sequence shown here is derived from an EMBL/GenBank/DDBJ whole genome shotgun (WGS) entry which is preliminary data.</text>
</comment>
<dbReference type="Gene3D" id="2.60.120.330">
    <property type="entry name" value="B-lactam Antibiotic, Isopenicillin N Synthase, Chain"/>
    <property type="match status" value="1"/>
</dbReference>
<dbReference type="PANTHER" id="PTHR47991">
    <property type="entry name" value="OXOGLUTARATE/IRON-DEPENDENT DIOXYGENASE"/>
    <property type="match status" value="1"/>
</dbReference>
<evidence type="ECO:0000256" key="2">
    <source>
        <dbReference type="ARBA" id="ARBA00022896"/>
    </source>
</evidence>
<keyword evidence="1" id="KW-0479">Metal-binding</keyword>
<sequence length="174" mass="19032">MSMDLHVVSAGKMLHDEKENLKTITTVNKNIVLMDSKQRGDPPPHESNPTTPRSTDLADTTINQRNFAGHSTTTPPPPHDAYPNNAVARSLLGETVCANIECSNNIPVIDLGGAEGGGHTCITEQILKASQEFSFFFFSFFRVVNHGISESLLNDTMGVFKEFFDLPAEDKANL</sequence>
<dbReference type="AlphaFoldDB" id="A0A498J0M5"/>
<dbReference type="SUPFAM" id="SSF51197">
    <property type="entry name" value="Clavaminate synthase-like"/>
    <property type="match status" value="1"/>
</dbReference>
<accession>A0A498J0M5</accession>
<dbReference type="GO" id="GO:0046872">
    <property type="term" value="F:metal ion binding"/>
    <property type="evidence" value="ECO:0007669"/>
    <property type="project" value="UniProtKB-KW"/>
</dbReference>
<dbReference type="Proteomes" id="UP000290289">
    <property type="component" value="Chromosome 10"/>
</dbReference>